<reference evidence="3 4" key="1">
    <citation type="submission" date="2018-06" db="EMBL/GenBank/DDBJ databases">
        <title>Genomic Encyclopedia of Type Strains, Phase III (KMG-III): the genomes of soil and plant-associated and newly described type strains.</title>
        <authorList>
            <person name="Whitman W."/>
        </authorList>
    </citation>
    <scope>NUCLEOTIDE SEQUENCE [LARGE SCALE GENOMIC DNA]</scope>
    <source>
        <strain evidence="3 4">CECT 7732</strain>
    </source>
</reference>
<keyword evidence="2" id="KW-0732">Signal</keyword>
<dbReference type="RefSeq" id="WP_113873792.1">
    <property type="nucleotide sequence ID" value="NZ_QNRF01000003.1"/>
</dbReference>
<evidence type="ECO:0000313" key="4">
    <source>
        <dbReference type="Proteomes" id="UP000252086"/>
    </source>
</evidence>
<organism evidence="3 4">
    <name type="scientific">Marinomonas aquiplantarum</name>
    <dbReference type="NCBI Taxonomy" id="491951"/>
    <lineage>
        <taxon>Bacteria</taxon>
        <taxon>Pseudomonadati</taxon>
        <taxon>Pseudomonadota</taxon>
        <taxon>Gammaproteobacteria</taxon>
        <taxon>Oceanospirillales</taxon>
        <taxon>Oceanospirillaceae</taxon>
        <taxon>Marinomonas</taxon>
    </lineage>
</organism>
<sequence>MKKLALTLFTLLFISSPSQAIDEPIDPDTARAYEGYIVTFIWPDDQTSEQIDYKNILSTEGLLRLEEAPIDASTSTEDTPTDVTQNTENEPTSQPGLPEPFVKIAEKLGRNVRILSNQQWTLIFRHPGDTIEKSFHSEEIKDGYPELTGDIRIKLGRYLESDIQYKHFLFDSFTQPDTSLPVEENQNSLFFSSKEPNKEPSKEHNQEAELTRSGDLKAFEPALVLTLDMRNKTASKKLNYLDHPTIGSLLYFQPLDLEEAVEKIALKTMSPETGQSLTFDTLNSTNELTRPQAITAPLQIAPSE</sequence>
<feature type="signal peptide" evidence="2">
    <location>
        <begin position="1"/>
        <end position="20"/>
    </location>
</feature>
<gene>
    <name evidence="3" type="ORF">DFP76_10370</name>
</gene>
<evidence type="ECO:0000256" key="1">
    <source>
        <dbReference type="SAM" id="MobiDB-lite"/>
    </source>
</evidence>
<evidence type="ECO:0000256" key="2">
    <source>
        <dbReference type="SAM" id="SignalP"/>
    </source>
</evidence>
<dbReference type="AlphaFoldDB" id="A0A366D1H6"/>
<dbReference type="OrthoDB" id="5566524at2"/>
<protein>
    <recommendedName>
        <fullName evidence="5">Peptidoglycan-binding protein CsiV</fullName>
    </recommendedName>
</protein>
<evidence type="ECO:0008006" key="5">
    <source>
        <dbReference type="Google" id="ProtNLM"/>
    </source>
</evidence>
<comment type="caution">
    <text evidence="3">The sequence shown here is derived from an EMBL/GenBank/DDBJ whole genome shotgun (WGS) entry which is preliminary data.</text>
</comment>
<feature type="chain" id="PRO_5016718775" description="Peptidoglycan-binding protein CsiV" evidence="2">
    <location>
        <begin position="21"/>
        <end position="304"/>
    </location>
</feature>
<name>A0A366D1H6_9GAMM</name>
<feature type="compositionally biased region" description="Polar residues" evidence="1">
    <location>
        <begin position="72"/>
        <end position="95"/>
    </location>
</feature>
<dbReference type="Proteomes" id="UP000252086">
    <property type="component" value="Unassembled WGS sequence"/>
</dbReference>
<evidence type="ECO:0000313" key="3">
    <source>
        <dbReference type="EMBL" id="RBO83796.1"/>
    </source>
</evidence>
<accession>A0A366D1H6</accession>
<feature type="region of interest" description="Disordered" evidence="1">
    <location>
        <begin position="67"/>
        <end position="99"/>
    </location>
</feature>
<proteinExistence type="predicted"/>
<keyword evidence="4" id="KW-1185">Reference proteome</keyword>
<dbReference type="EMBL" id="QNRF01000003">
    <property type="protein sequence ID" value="RBO83796.1"/>
    <property type="molecule type" value="Genomic_DNA"/>
</dbReference>